<proteinExistence type="predicted"/>
<keyword evidence="2" id="KW-1185">Reference proteome</keyword>
<dbReference type="EMBL" id="BGPR01000072">
    <property type="protein sequence ID" value="GBL90481.1"/>
    <property type="molecule type" value="Genomic_DNA"/>
</dbReference>
<comment type="caution">
    <text evidence="1">The sequence shown here is derived from an EMBL/GenBank/DDBJ whole genome shotgun (WGS) entry which is preliminary data.</text>
</comment>
<dbReference type="Proteomes" id="UP000499080">
    <property type="component" value="Unassembled WGS sequence"/>
</dbReference>
<name>A0A4Y2BDZ3_ARAVE</name>
<evidence type="ECO:0000313" key="1">
    <source>
        <dbReference type="EMBL" id="GBL90481.1"/>
    </source>
</evidence>
<organism evidence="1 2">
    <name type="scientific">Araneus ventricosus</name>
    <name type="common">Orbweaver spider</name>
    <name type="synonym">Epeira ventricosa</name>
    <dbReference type="NCBI Taxonomy" id="182803"/>
    <lineage>
        <taxon>Eukaryota</taxon>
        <taxon>Metazoa</taxon>
        <taxon>Ecdysozoa</taxon>
        <taxon>Arthropoda</taxon>
        <taxon>Chelicerata</taxon>
        <taxon>Arachnida</taxon>
        <taxon>Araneae</taxon>
        <taxon>Araneomorphae</taxon>
        <taxon>Entelegynae</taxon>
        <taxon>Araneoidea</taxon>
        <taxon>Araneidae</taxon>
        <taxon>Araneus</taxon>
    </lineage>
</organism>
<sequence>MDVDRPCRVAWYEVDVSRPWWYGDVDEGCVDRPWWCVGWKMVCRLVWWCGLWKMRSSTVSAGVKYGRCGLSTVLVVWVMEDVCLSTVL</sequence>
<evidence type="ECO:0000313" key="2">
    <source>
        <dbReference type="Proteomes" id="UP000499080"/>
    </source>
</evidence>
<accession>A0A4Y2BDZ3</accession>
<gene>
    <name evidence="1" type="ORF">AVEN_179409_1</name>
</gene>
<protein>
    <submittedName>
        <fullName evidence="1">Uncharacterized protein</fullName>
    </submittedName>
</protein>
<dbReference type="AlphaFoldDB" id="A0A4Y2BDZ3"/>
<reference evidence="1 2" key="1">
    <citation type="journal article" date="2019" name="Sci. Rep.">
        <title>Orb-weaving spider Araneus ventricosus genome elucidates the spidroin gene catalogue.</title>
        <authorList>
            <person name="Kono N."/>
            <person name="Nakamura H."/>
            <person name="Ohtoshi R."/>
            <person name="Moran D.A.P."/>
            <person name="Shinohara A."/>
            <person name="Yoshida Y."/>
            <person name="Fujiwara M."/>
            <person name="Mori M."/>
            <person name="Tomita M."/>
            <person name="Arakawa K."/>
        </authorList>
    </citation>
    <scope>NUCLEOTIDE SEQUENCE [LARGE SCALE GENOMIC DNA]</scope>
</reference>